<dbReference type="PRINTS" id="PR00625">
    <property type="entry name" value="JDOMAIN"/>
</dbReference>
<dbReference type="Pfam" id="PF00684">
    <property type="entry name" value="DnaJ_CXXCXGXG"/>
    <property type="match status" value="1"/>
</dbReference>
<protein>
    <submittedName>
        <fullName evidence="10">DnaJ heat shock protein family (Hsp40) member A1</fullName>
    </submittedName>
</protein>
<dbReference type="FunFam" id="2.10.230.10:FF:000001">
    <property type="entry name" value="DnaJ subfamily A member 2"/>
    <property type="match status" value="1"/>
</dbReference>
<feature type="domain" description="J" evidence="8">
    <location>
        <begin position="6"/>
        <end position="63"/>
    </location>
</feature>
<keyword evidence="3 7" id="KW-0863">Zinc-finger</keyword>
<dbReference type="InterPro" id="IPR001623">
    <property type="entry name" value="DnaJ_domain"/>
</dbReference>
<dbReference type="CDD" id="cd10719">
    <property type="entry name" value="DnaJ_zf"/>
    <property type="match status" value="1"/>
</dbReference>
<evidence type="ECO:0000313" key="10">
    <source>
        <dbReference type="Ensembl" id="ENSCSEP00000014879.1"/>
    </source>
</evidence>
<dbReference type="FunFam" id="1.10.287.110:FF:000014">
    <property type="entry name" value="dnaJ homolog subfamily A member 1"/>
    <property type="match status" value="1"/>
</dbReference>
<keyword evidence="1 7" id="KW-0479">Metal-binding</keyword>
<dbReference type="Gene3D" id="2.60.260.20">
    <property type="entry name" value="Urease metallochaperone UreE, N-terminal domain"/>
    <property type="match status" value="2"/>
</dbReference>
<evidence type="ECO:0000259" key="8">
    <source>
        <dbReference type="PROSITE" id="PS50076"/>
    </source>
</evidence>
<evidence type="ECO:0000259" key="9">
    <source>
        <dbReference type="PROSITE" id="PS51188"/>
    </source>
</evidence>
<organism evidence="10 11">
    <name type="scientific">Cynoglossus semilaevis</name>
    <name type="common">Tongue sole</name>
    <dbReference type="NCBI Taxonomy" id="244447"/>
    <lineage>
        <taxon>Eukaryota</taxon>
        <taxon>Metazoa</taxon>
        <taxon>Chordata</taxon>
        <taxon>Craniata</taxon>
        <taxon>Vertebrata</taxon>
        <taxon>Euteleostomi</taxon>
        <taxon>Actinopterygii</taxon>
        <taxon>Neopterygii</taxon>
        <taxon>Teleostei</taxon>
        <taxon>Neoteleostei</taxon>
        <taxon>Acanthomorphata</taxon>
        <taxon>Carangaria</taxon>
        <taxon>Pleuronectiformes</taxon>
        <taxon>Pleuronectoidei</taxon>
        <taxon>Cynoglossidae</taxon>
        <taxon>Cynoglossinae</taxon>
        <taxon>Cynoglossus</taxon>
    </lineage>
</organism>
<dbReference type="InterPro" id="IPR044713">
    <property type="entry name" value="DNJA1/2-like"/>
</dbReference>
<dbReference type="CDD" id="cd06257">
    <property type="entry name" value="DnaJ"/>
    <property type="match status" value="1"/>
</dbReference>
<evidence type="ECO:0000256" key="6">
    <source>
        <dbReference type="ARBA" id="ARBA00023289"/>
    </source>
</evidence>
<dbReference type="PROSITE" id="PS00636">
    <property type="entry name" value="DNAJ_1"/>
    <property type="match status" value="1"/>
</dbReference>
<feature type="zinc finger region" description="CR-type" evidence="7">
    <location>
        <begin position="121"/>
        <end position="205"/>
    </location>
</feature>
<name>A0A3P8VKS0_CYNSE</name>
<dbReference type="STRING" id="244447.ENSCSEP00000014879"/>
<dbReference type="GO" id="GO:0005524">
    <property type="term" value="F:ATP binding"/>
    <property type="evidence" value="ECO:0007669"/>
    <property type="project" value="InterPro"/>
</dbReference>
<dbReference type="PANTHER" id="PTHR43888">
    <property type="entry name" value="DNAJ-LIKE-2, ISOFORM A-RELATED"/>
    <property type="match status" value="1"/>
</dbReference>
<evidence type="ECO:0000256" key="2">
    <source>
        <dbReference type="ARBA" id="ARBA00022737"/>
    </source>
</evidence>
<keyword evidence="5" id="KW-0143">Chaperone</keyword>
<dbReference type="GO" id="GO:0008270">
    <property type="term" value="F:zinc ion binding"/>
    <property type="evidence" value="ECO:0007669"/>
    <property type="project" value="UniProtKB-KW"/>
</dbReference>
<evidence type="ECO:0000256" key="1">
    <source>
        <dbReference type="ARBA" id="ARBA00022723"/>
    </source>
</evidence>
<dbReference type="OMA" id="SYEYETH"/>
<dbReference type="GO" id="GO:0009408">
    <property type="term" value="P:response to heat"/>
    <property type="evidence" value="ECO:0007669"/>
    <property type="project" value="InterPro"/>
</dbReference>
<evidence type="ECO:0000256" key="5">
    <source>
        <dbReference type="ARBA" id="ARBA00023186"/>
    </source>
</evidence>
<dbReference type="GeneTree" id="ENSGT00940000153558"/>
<dbReference type="AlphaFoldDB" id="A0A3P8VKS0"/>
<dbReference type="FunFam" id="2.60.260.20:FF:000003">
    <property type="entry name" value="DnaJ subfamily A member 2"/>
    <property type="match status" value="1"/>
</dbReference>
<keyword evidence="6" id="KW-0636">Prenylation</keyword>
<dbReference type="PROSITE" id="PS51188">
    <property type="entry name" value="ZF_CR"/>
    <property type="match status" value="1"/>
</dbReference>
<keyword evidence="4 7" id="KW-0862">Zinc</keyword>
<reference evidence="10" key="3">
    <citation type="submission" date="2025-09" db="UniProtKB">
        <authorList>
            <consortium name="Ensembl"/>
        </authorList>
    </citation>
    <scope>IDENTIFICATION</scope>
</reference>
<keyword evidence="2" id="KW-0677">Repeat</keyword>
<proteinExistence type="inferred from homology"/>
<reference evidence="10 11" key="1">
    <citation type="journal article" date="2014" name="Nat. Genet.">
        <title>Whole-genome sequence of a flatfish provides insights into ZW sex chromosome evolution and adaptation to a benthic lifestyle.</title>
        <authorList>
            <person name="Chen S."/>
            <person name="Zhang G."/>
            <person name="Shao C."/>
            <person name="Huang Q."/>
            <person name="Liu G."/>
            <person name="Zhang P."/>
            <person name="Song W."/>
            <person name="An N."/>
            <person name="Chalopin D."/>
            <person name="Volff J.N."/>
            <person name="Hong Y."/>
            <person name="Li Q."/>
            <person name="Sha Z."/>
            <person name="Zhou H."/>
            <person name="Xie M."/>
            <person name="Yu Q."/>
            <person name="Liu Y."/>
            <person name="Xiang H."/>
            <person name="Wang N."/>
            <person name="Wu K."/>
            <person name="Yang C."/>
            <person name="Zhou Q."/>
            <person name="Liao X."/>
            <person name="Yang L."/>
            <person name="Hu Q."/>
            <person name="Zhang J."/>
            <person name="Meng L."/>
            <person name="Jin L."/>
            <person name="Tian Y."/>
            <person name="Lian J."/>
            <person name="Yang J."/>
            <person name="Miao G."/>
            <person name="Liu S."/>
            <person name="Liang Z."/>
            <person name="Yan F."/>
            <person name="Li Y."/>
            <person name="Sun B."/>
            <person name="Zhang H."/>
            <person name="Zhang J."/>
            <person name="Zhu Y."/>
            <person name="Du M."/>
            <person name="Zhao Y."/>
            <person name="Schartl M."/>
            <person name="Tang Q."/>
            <person name="Wang J."/>
        </authorList>
    </citation>
    <scope>NUCLEOTIDE SEQUENCE</scope>
</reference>
<reference evidence="10" key="2">
    <citation type="submission" date="2025-08" db="UniProtKB">
        <authorList>
            <consortium name="Ensembl"/>
        </authorList>
    </citation>
    <scope>IDENTIFICATION</scope>
</reference>
<dbReference type="InterPro" id="IPR001305">
    <property type="entry name" value="HSP_DnaJ_Cys-rich_dom"/>
</dbReference>
<dbReference type="GO" id="GO:0051082">
    <property type="term" value="F:unfolded protein binding"/>
    <property type="evidence" value="ECO:0007669"/>
    <property type="project" value="InterPro"/>
</dbReference>
<dbReference type="CDD" id="cd10747">
    <property type="entry name" value="DnaJ_C"/>
    <property type="match status" value="1"/>
</dbReference>
<dbReference type="InterPro" id="IPR036869">
    <property type="entry name" value="J_dom_sf"/>
</dbReference>
<dbReference type="InterPro" id="IPR018253">
    <property type="entry name" value="DnaJ_domain_CS"/>
</dbReference>
<dbReference type="Pfam" id="PF00226">
    <property type="entry name" value="DnaJ"/>
    <property type="match status" value="1"/>
</dbReference>
<evidence type="ECO:0000256" key="7">
    <source>
        <dbReference type="PROSITE-ProRule" id="PRU00546"/>
    </source>
</evidence>
<dbReference type="PROSITE" id="PS50076">
    <property type="entry name" value="DNAJ_2"/>
    <property type="match status" value="1"/>
</dbReference>
<dbReference type="GO" id="GO:0030544">
    <property type="term" value="F:Hsp70 protein binding"/>
    <property type="evidence" value="ECO:0007669"/>
    <property type="project" value="InterPro"/>
</dbReference>
<sequence>MVKETGFYDALGVKPNATPDELKRAYRKLALKYHPDKNPFKEISQAYEVLSDPKKREVYDRGGEKAIKEGGTGGGGSGGGFASPMDLFDLFFGGGSRMQRERKGKNIVNQITVKLEDLYNGATRKLNVQKNALCERCEGRGSRKGAAQMCMSCHGTGMQVRMHQLLPGMVQQVSTVCVSCQGQGQRISQKDRCKSCGGRKIMRQKKILEVHIDKGMRDGQKIVMNGEGDQEPGLEPGDFIIVLDQQEHPQFTRKGDDLITSVELQLVEALCGFKKPLRTLDNRTLLIIAHAGELIRPGDTKCVMNEGMPMHRRPFDKGRLIINFSVVFPPANFLPTNKLKELERYLPDKLEAEQSESMDDDLYIYADLEDCDFENRKRRQHQYHYMDEDDSVRTGVQCQTS</sequence>
<dbReference type="GO" id="GO:0006457">
    <property type="term" value="P:protein folding"/>
    <property type="evidence" value="ECO:0007669"/>
    <property type="project" value="InterPro"/>
</dbReference>
<dbReference type="Gene3D" id="2.10.230.10">
    <property type="entry name" value="Heat shock protein DnaJ, cysteine-rich domain"/>
    <property type="match status" value="1"/>
</dbReference>
<dbReference type="InterPro" id="IPR002939">
    <property type="entry name" value="DnaJ_C"/>
</dbReference>
<evidence type="ECO:0000256" key="4">
    <source>
        <dbReference type="ARBA" id="ARBA00022833"/>
    </source>
</evidence>
<dbReference type="SUPFAM" id="SSF49493">
    <property type="entry name" value="HSP40/DnaJ peptide-binding domain"/>
    <property type="match status" value="2"/>
</dbReference>
<dbReference type="Proteomes" id="UP000265120">
    <property type="component" value="Chromosome 9"/>
</dbReference>
<dbReference type="InParanoid" id="A0A3P8VKS0"/>
<dbReference type="SMART" id="SM00271">
    <property type="entry name" value="DnaJ"/>
    <property type="match status" value="1"/>
</dbReference>
<keyword evidence="6" id="KW-0449">Lipoprotein</keyword>
<dbReference type="SUPFAM" id="SSF57938">
    <property type="entry name" value="DnaJ/Hsp40 cysteine-rich domain"/>
    <property type="match status" value="1"/>
</dbReference>
<dbReference type="SUPFAM" id="SSF46565">
    <property type="entry name" value="Chaperone J-domain"/>
    <property type="match status" value="1"/>
</dbReference>
<evidence type="ECO:0000256" key="3">
    <source>
        <dbReference type="ARBA" id="ARBA00022771"/>
    </source>
</evidence>
<dbReference type="InterPro" id="IPR012724">
    <property type="entry name" value="DnaJ"/>
</dbReference>
<keyword evidence="11" id="KW-1185">Reference proteome</keyword>
<dbReference type="HAMAP" id="MF_01152">
    <property type="entry name" value="DnaJ"/>
    <property type="match status" value="1"/>
</dbReference>
<dbReference type="InterPro" id="IPR008971">
    <property type="entry name" value="HSP40/DnaJ_pept-bd"/>
</dbReference>
<evidence type="ECO:0000313" key="11">
    <source>
        <dbReference type="Proteomes" id="UP000265120"/>
    </source>
</evidence>
<accession>A0A3P8VKS0</accession>
<dbReference type="Gene3D" id="1.10.287.110">
    <property type="entry name" value="DnaJ domain"/>
    <property type="match status" value="1"/>
</dbReference>
<feature type="domain" description="CR-type" evidence="9">
    <location>
        <begin position="121"/>
        <end position="205"/>
    </location>
</feature>
<dbReference type="Ensembl" id="ENSCSET00000015057.1">
    <property type="protein sequence ID" value="ENSCSEP00000014879.1"/>
    <property type="gene ID" value="ENSCSEG00000009567.1"/>
</dbReference>
<dbReference type="Pfam" id="PF01556">
    <property type="entry name" value="DnaJ_C"/>
    <property type="match status" value="1"/>
</dbReference>
<dbReference type="InterPro" id="IPR036410">
    <property type="entry name" value="HSP_DnaJ_Cys-rich_dom_sf"/>
</dbReference>